<name>A0A0F8XA79_9EURO</name>
<reference evidence="2 3" key="1">
    <citation type="submission" date="2015-02" db="EMBL/GenBank/DDBJ databases">
        <title>Draft Genome Sequences of Two Closely-Related Aflatoxigenic Aspergillus Species Obtained from the Cote d'Ivoire.</title>
        <authorList>
            <person name="Moore G.G."/>
            <person name="Beltz S.B."/>
            <person name="Mack B.M."/>
        </authorList>
    </citation>
    <scope>NUCLEOTIDE SEQUENCE [LARGE SCALE GENOMIC DNA]</scope>
    <source>
        <strain evidence="2 3">SRRC1468</strain>
    </source>
</reference>
<gene>
    <name evidence="2" type="ORF">ARAM_001124</name>
</gene>
<feature type="domain" description="C2H2-type" evidence="1">
    <location>
        <begin position="104"/>
        <end position="126"/>
    </location>
</feature>
<keyword evidence="3" id="KW-1185">Reference proteome</keyword>
<proteinExistence type="predicted"/>
<dbReference type="EMBL" id="JZBS01002007">
    <property type="protein sequence ID" value="KKK20512.1"/>
    <property type="molecule type" value="Genomic_DNA"/>
</dbReference>
<organism evidence="2 3">
    <name type="scientific">Aspergillus rambellii</name>
    <dbReference type="NCBI Taxonomy" id="308745"/>
    <lineage>
        <taxon>Eukaryota</taxon>
        <taxon>Fungi</taxon>
        <taxon>Dikarya</taxon>
        <taxon>Ascomycota</taxon>
        <taxon>Pezizomycotina</taxon>
        <taxon>Eurotiomycetes</taxon>
        <taxon>Eurotiomycetidae</taxon>
        <taxon>Eurotiales</taxon>
        <taxon>Aspergillaceae</taxon>
        <taxon>Aspergillus</taxon>
        <taxon>Aspergillus subgen. Nidulantes</taxon>
    </lineage>
</organism>
<sequence length="378" mass="44088">MSPCKDAPEERRFEYNWIDSAENLEKYKPDASSQGLYTAIMPWKAQVCPFCQTRYANKQGLINHLLKYTGELRIPADGIHDVLGIQRLSIMKRHFPAEEVSYRCPSCLKAISGQRRFTDHVIYRGHYRHSENHEEKSSRFDPEPFKIWRPRGTFPLFRLPPGGSSFINLAVPSMLNSRSLFSKRQVFWYNPSRNLLALLAVSRQVYHEARRVFYRYNTFVFESKPLLPIFLIGIGKANTLLLQSVEWVSDSGLYENHIAVLKSFITRRDADVPGLTDVSIWNDEDHFLEFMRIMKFPDPVYRPSTDRLLRLDADDVSERDGYYRYSLSVRCSENGRKQNGKAVYELRTRRMRDDDPVRIAALQALMDQAAKSSRSKRK</sequence>
<dbReference type="Proteomes" id="UP000034291">
    <property type="component" value="Unassembled WGS sequence"/>
</dbReference>
<protein>
    <recommendedName>
        <fullName evidence="1">C2H2-type domain-containing protein</fullName>
    </recommendedName>
</protein>
<dbReference type="AlphaFoldDB" id="A0A0F8XA79"/>
<dbReference type="InterPro" id="IPR013087">
    <property type="entry name" value="Znf_C2H2_type"/>
</dbReference>
<dbReference type="OrthoDB" id="4472000at2759"/>
<evidence type="ECO:0000313" key="3">
    <source>
        <dbReference type="Proteomes" id="UP000034291"/>
    </source>
</evidence>
<dbReference type="PROSITE" id="PS00028">
    <property type="entry name" value="ZINC_FINGER_C2H2_1"/>
    <property type="match status" value="1"/>
</dbReference>
<accession>A0A0F8XA79</accession>
<evidence type="ECO:0000259" key="1">
    <source>
        <dbReference type="PROSITE" id="PS00028"/>
    </source>
</evidence>
<evidence type="ECO:0000313" key="2">
    <source>
        <dbReference type="EMBL" id="KKK20512.1"/>
    </source>
</evidence>
<comment type="caution">
    <text evidence="2">The sequence shown here is derived from an EMBL/GenBank/DDBJ whole genome shotgun (WGS) entry which is preliminary data.</text>
</comment>